<keyword evidence="3" id="KW-1185">Reference proteome</keyword>
<dbReference type="Proteomes" id="UP001165060">
    <property type="component" value="Unassembled WGS sequence"/>
</dbReference>
<organism evidence="2 3">
    <name type="scientific">Tetraparma gracilis</name>
    <dbReference type="NCBI Taxonomy" id="2962635"/>
    <lineage>
        <taxon>Eukaryota</taxon>
        <taxon>Sar</taxon>
        <taxon>Stramenopiles</taxon>
        <taxon>Ochrophyta</taxon>
        <taxon>Bolidophyceae</taxon>
        <taxon>Parmales</taxon>
        <taxon>Triparmaceae</taxon>
        <taxon>Tetraparma</taxon>
    </lineage>
</organism>
<evidence type="ECO:0000313" key="3">
    <source>
        <dbReference type="Proteomes" id="UP001165060"/>
    </source>
</evidence>
<feature type="region of interest" description="Disordered" evidence="1">
    <location>
        <begin position="207"/>
        <end position="232"/>
    </location>
</feature>
<comment type="caution">
    <text evidence="2">The sequence shown here is derived from an EMBL/GenBank/DDBJ whole genome shotgun (WGS) entry which is preliminary data.</text>
</comment>
<name>A0ABQ6MHM9_9STRA</name>
<proteinExistence type="predicted"/>
<gene>
    <name evidence="2" type="ORF">TeGR_g9485</name>
</gene>
<feature type="non-terminal residue" evidence="2">
    <location>
        <position position="1"/>
    </location>
</feature>
<feature type="compositionally biased region" description="Acidic residues" evidence="1">
    <location>
        <begin position="23"/>
        <end position="44"/>
    </location>
</feature>
<evidence type="ECO:0000256" key="1">
    <source>
        <dbReference type="SAM" id="MobiDB-lite"/>
    </source>
</evidence>
<dbReference type="EMBL" id="BRYB01002853">
    <property type="protein sequence ID" value="GMI26531.1"/>
    <property type="molecule type" value="Genomic_DNA"/>
</dbReference>
<accession>A0ABQ6MHM9</accession>
<feature type="region of interest" description="Disordered" evidence="1">
    <location>
        <begin position="23"/>
        <end position="47"/>
    </location>
</feature>
<evidence type="ECO:0000313" key="2">
    <source>
        <dbReference type="EMBL" id="GMI26531.1"/>
    </source>
</evidence>
<protein>
    <submittedName>
        <fullName evidence="2">Uncharacterized protein</fullName>
    </submittedName>
</protein>
<reference evidence="2 3" key="1">
    <citation type="journal article" date="2023" name="Commun. Biol.">
        <title>Genome analysis of Parmales, the sister group of diatoms, reveals the evolutionary specialization of diatoms from phago-mixotrophs to photoautotrophs.</title>
        <authorList>
            <person name="Ban H."/>
            <person name="Sato S."/>
            <person name="Yoshikawa S."/>
            <person name="Yamada K."/>
            <person name="Nakamura Y."/>
            <person name="Ichinomiya M."/>
            <person name="Sato N."/>
            <person name="Blanc-Mathieu R."/>
            <person name="Endo H."/>
            <person name="Kuwata A."/>
            <person name="Ogata H."/>
        </authorList>
    </citation>
    <scope>NUCLEOTIDE SEQUENCE [LARGE SCALE GENOMIC DNA]</scope>
</reference>
<sequence>PPPLTLPSCTPRRYEAFYSFEVEGEGDANSDGEEGEENWEDVSDSDSVYGDYEANIGRAGFSITPLGELRLPSGKTVGHRALKRYYDQNFSSKSDGLDPREKQAYMDNVAQKQGYAQWDGEQDPTDITRKMAKLAGVVGRVGPGLSNGNEANPTGRMGAGVLVKAAGGGFTQLSLYRYKAMAKKARIQEAGGFRRWLHREYAHHKKMDKKGNRLHSASKNSRGVRRGGFGGC</sequence>